<evidence type="ECO:0000313" key="2">
    <source>
        <dbReference type="Proteomes" id="UP001055072"/>
    </source>
</evidence>
<keyword evidence="2" id="KW-1185">Reference proteome</keyword>
<organism evidence="1 2">
    <name type="scientific">Irpex rosettiformis</name>
    <dbReference type="NCBI Taxonomy" id="378272"/>
    <lineage>
        <taxon>Eukaryota</taxon>
        <taxon>Fungi</taxon>
        <taxon>Dikarya</taxon>
        <taxon>Basidiomycota</taxon>
        <taxon>Agaricomycotina</taxon>
        <taxon>Agaricomycetes</taxon>
        <taxon>Polyporales</taxon>
        <taxon>Irpicaceae</taxon>
        <taxon>Irpex</taxon>
    </lineage>
</organism>
<gene>
    <name evidence="1" type="ORF">BDY19DRAFT_728907</name>
</gene>
<protein>
    <submittedName>
        <fullName evidence="1">UbiA prenyltransferase family-domain-containing protein</fullName>
    </submittedName>
</protein>
<proteinExistence type="predicted"/>
<dbReference type="Proteomes" id="UP001055072">
    <property type="component" value="Unassembled WGS sequence"/>
</dbReference>
<name>A0ACB8U8Y1_9APHY</name>
<dbReference type="EMBL" id="MU274907">
    <property type="protein sequence ID" value="KAI0090696.1"/>
    <property type="molecule type" value="Genomic_DNA"/>
</dbReference>
<comment type="caution">
    <text evidence="1">The sequence shown here is derived from an EMBL/GenBank/DDBJ whole genome shotgun (WGS) entry which is preliminary data.</text>
</comment>
<reference evidence="1" key="1">
    <citation type="journal article" date="2021" name="Environ. Microbiol.">
        <title>Gene family expansions and transcriptome signatures uncover fungal adaptations to wood decay.</title>
        <authorList>
            <person name="Hage H."/>
            <person name="Miyauchi S."/>
            <person name="Viragh M."/>
            <person name="Drula E."/>
            <person name="Min B."/>
            <person name="Chaduli D."/>
            <person name="Navarro D."/>
            <person name="Favel A."/>
            <person name="Norest M."/>
            <person name="Lesage-Meessen L."/>
            <person name="Balint B."/>
            <person name="Merenyi Z."/>
            <person name="de Eugenio L."/>
            <person name="Morin E."/>
            <person name="Martinez A.T."/>
            <person name="Baldrian P."/>
            <person name="Stursova M."/>
            <person name="Martinez M.J."/>
            <person name="Novotny C."/>
            <person name="Magnuson J.K."/>
            <person name="Spatafora J.W."/>
            <person name="Maurice S."/>
            <person name="Pangilinan J."/>
            <person name="Andreopoulos W."/>
            <person name="LaButti K."/>
            <person name="Hundley H."/>
            <person name="Na H."/>
            <person name="Kuo A."/>
            <person name="Barry K."/>
            <person name="Lipzen A."/>
            <person name="Henrissat B."/>
            <person name="Riley R."/>
            <person name="Ahrendt S."/>
            <person name="Nagy L.G."/>
            <person name="Grigoriev I.V."/>
            <person name="Martin F."/>
            <person name="Rosso M.N."/>
        </authorList>
    </citation>
    <scope>NUCLEOTIDE SEQUENCE</scope>
    <source>
        <strain evidence="1">CBS 384.51</strain>
    </source>
</reference>
<accession>A0ACB8U8Y1</accession>
<sequence length="341" mass="37759">MTSSSTTMKTPLLDSANRSGNQHTTPASSGSISAQESPSKVTTLRQRVKCYFDLTRLNKFPLGNILIIWPCLWGLTMASFDTRLPRAEFATQALVFTLGSTLLHSTACVINDICDVDLDQQVERTKNRPLASGVLPLSGAWTLWGVMTACCFGFLAFANSPARYMGTICMFPLHVLYPLMKRWTYWPQAWLGLAMNWGFLVAWLNVKPTISATDYYIMATMLLGMDCWTIVYDTEYACQDREDDAKVGVGSTALLFGGHVRLILGGFAIVFVSSLIVVGILNGQTTVYYVVSCGGAAVHLTWQLLTWEVDNVNDCGDKFRSNGDMGYLIWAGILLDYVLQR</sequence>
<evidence type="ECO:0000313" key="1">
    <source>
        <dbReference type="EMBL" id="KAI0090696.1"/>
    </source>
</evidence>